<gene>
    <name evidence="3" type="ORF">HMPREF0654_11090</name>
</gene>
<dbReference type="GO" id="GO:0016747">
    <property type="term" value="F:acyltransferase activity, transferring groups other than amino-acyl groups"/>
    <property type="evidence" value="ECO:0007669"/>
    <property type="project" value="InterPro"/>
</dbReference>
<feature type="domain" description="Acyltransferase 3" evidence="2">
    <location>
        <begin position="1"/>
        <end position="311"/>
    </location>
</feature>
<keyword evidence="1" id="KW-0812">Transmembrane</keyword>
<feature type="transmembrane region" description="Helical" evidence="1">
    <location>
        <begin position="33"/>
        <end position="54"/>
    </location>
</feature>
<evidence type="ECO:0000313" key="3">
    <source>
        <dbReference type="EMBL" id="KGF46617.1"/>
    </source>
</evidence>
<dbReference type="Pfam" id="PF01757">
    <property type="entry name" value="Acyl_transf_3"/>
    <property type="match status" value="1"/>
</dbReference>
<accession>A0A096BV50</accession>
<name>A0A096BV50_9BACT</name>
<dbReference type="Proteomes" id="UP000029538">
    <property type="component" value="Unassembled WGS sequence"/>
</dbReference>
<keyword evidence="1" id="KW-0472">Membrane</keyword>
<feature type="transmembrane region" description="Helical" evidence="1">
    <location>
        <begin position="66"/>
        <end position="86"/>
    </location>
</feature>
<feature type="transmembrane region" description="Helical" evidence="1">
    <location>
        <begin position="255"/>
        <end position="273"/>
    </location>
</feature>
<feature type="transmembrane region" description="Helical" evidence="1">
    <location>
        <begin position="298"/>
        <end position="319"/>
    </location>
</feature>
<feature type="transmembrane region" description="Helical" evidence="1">
    <location>
        <begin position="161"/>
        <end position="178"/>
    </location>
</feature>
<proteinExistence type="predicted"/>
<feature type="transmembrane region" description="Helical" evidence="1">
    <location>
        <begin position="190"/>
        <end position="210"/>
    </location>
</feature>
<feature type="transmembrane region" description="Helical" evidence="1">
    <location>
        <begin position="98"/>
        <end position="123"/>
    </location>
</feature>
<dbReference type="AlphaFoldDB" id="A0A096BV50"/>
<comment type="caution">
    <text evidence="3">The sequence shown here is derived from an EMBL/GenBank/DDBJ whole genome shotgun (WGS) entry which is preliminary data.</text>
</comment>
<evidence type="ECO:0000256" key="1">
    <source>
        <dbReference type="SAM" id="Phobius"/>
    </source>
</evidence>
<reference evidence="3 4" key="1">
    <citation type="submission" date="2014-07" db="EMBL/GenBank/DDBJ databases">
        <authorList>
            <person name="McCorrison J."/>
            <person name="Sanka R."/>
            <person name="Torralba M."/>
            <person name="Gillis M."/>
            <person name="Haft D.H."/>
            <person name="Methe B."/>
            <person name="Sutton G."/>
            <person name="Nelson K.E."/>
        </authorList>
    </citation>
    <scope>NUCLEOTIDE SEQUENCE [LARGE SCALE GENOMIC DNA]</scope>
    <source>
        <strain evidence="3 4">DNF00882</strain>
    </source>
</reference>
<sequence>MLAIIAHHFVVNSTVNLQYDYLNPTTNQYFLEIWGMWGKTAINSFILISGYFLCKQALTWQRYVKLLAQIVFYNIVIYFIFIATGYEPLTLKGVYKSLLGLLSYINGGFTASFMVFYAFVPIYNIVINNISQKQFRLFIIGIISTMTIAQTFFFSPTMNEPVWYMSLYFIAAYIRIYPNRYTESLKFSTILFLFSTLLAVASVVCIMFLADYRQSEFIGTHRYFMVSDSNKILAFIVGLSAFLVAKNVRPFASKFINTVAAGTFGVLLIHANSDTMRQWLWQDVCQVPKLFQGELPNLIFVAVIVPISVFAICSFIDYWRRRWIEKPFMRWINSL</sequence>
<protein>
    <submittedName>
        <fullName evidence="3">Membrane protein</fullName>
    </submittedName>
</protein>
<evidence type="ECO:0000259" key="2">
    <source>
        <dbReference type="Pfam" id="PF01757"/>
    </source>
</evidence>
<evidence type="ECO:0000313" key="4">
    <source>
        <dbReference type="Proteomes" id="UP000029538"/>
    </source>
</evidence>
<dbReference type="EMBL" id="JRNR01000133">
    <property type="protein sequence ID" value="KGF46617.1"/>
    <property type="molecule type" value="Genomic_DNA"/>
</dbReference>
<feature type="transmembrane region" description="Helical" evidence="1">
    <location>
        <begin position="135"/>
        <end position="155"/>
    </location>
</feature>
<feature type="transmembrane region" description="Helical" evidence="1">
    <location>
        <begin position="230"/>
        <end position="248"/>
    </location>
</feature>
<keyword evidence="1" id="KW-1133">Transmembrane helix</keyword>
<organism evidence="3 4">
    <name type="scientific">Prevotella disiens DNF00882</name>
    <dbReference type="NCBI Taxonomy" id="1401075"/>
    <lineage>
        <taxon>Bacteria</taxon>
        <taxon>Pseudomonadati</taxon>
        <taxon>Bacteroidota</taxon>
        <taxon>Bacteroidia</taxon>
        <taxon>Bacteroidales</taxon>
        <taxon>Prevotellaceae</taxon>
        <taxon>Prevotella</taxon>
    </lineage>
</organism>
<dbReference type="InterPro" id="IPR002656">
    <property type="entry name" value="Acyl_transf_3_dom"/>
</dbReference>